<comment type="caution">
    <text evidence="3">The sequence shown here is derived from an EMBL/GenBank/DDBJ whole genome shotgun (WGS) entry which is preliminary data.</text>
</comment>
<dbReference type="InterPro" id="IPR055355">
    <property type="entry name" value="ZP-C"/>
</dbReference>
<dbReference type="Gene3D" id="2.60.40.4100">
    <property type="entry name" value="Zona pellucida, ZP-C domain"/>
    <property type="match status" value="1"/>
</dbReference>
<evidence type="ECO:0000256" key="1">
    <source>
        <dbReference type="ARBA" id="ARBA00023157"/>
    </source>
</evidence>
<name>A0ABN9CXZ7_9NEOB</name>
<evidence type="ECO:0000313" key="4">
    <source>
        <dbReference type="Proteomes" id="UP001162483"/>
    </source>
</evidence>
<sequence>MEERLSFALYLMKDDWSGLRDSNIVSLGDSLNIEAFVKVDNHMPMRIVVDSCVALLAPDPNSSPRYELINNYGCLVDGKQEDSSSTFISRRPEPNRLRFEIDAFRFTDYNQPMIYIYCVLKAVPLNQAPDPMNKACSFSKTSNSWSPVEGSANICSCCESGNCDGSQSRRLRPGSRHWKRHQAEERLEEVIQTQLLGPIWIVNLEADIKPDGGQALAVHADPEQVKPWMVVAVGGLW</sequence>
<reference evidence="3" key="1">
    <citation type="submission" date="2023-05" db="EMBL/GenBank/DDBJ databases">
        <authorList>
            <person name="Stuckert A."/>
        </authorList>
    </citation>
    <scope>NUCLEOTIDE SEQUENCE</scope>
</reference>
<evidence type="ECO:0000259" key="2">
    <source>
        <dbReference type="PROSITE" id="PS51034"/>
    </source>
</evidence>
<dbReference type="Pfam" id="PF00100">
    <property type="entry name" value="Zona_pellucida"/>
    <property type="match status" value="1"/>
</dbReference>
<keyword evidence="4" id="KW-1185">Reference proteome</keyword>
<dbReference type="InterPro" id="IPR001507">
    <property type="entry name" value="ZP_dom"/>
</dbReference>
<dbReference type="EMBL" id="CATNWA010013381">
    <property type="protein sequence ID" value="CAI9565074.1"/>
    <property type="molecule type" value="Genomic_DNA"/>
</dbReference>
<dbReference type="Proteomes" id="UP001162483">
    <property type="component" value="Unassembled WGS sequence"/>
</dbReference>
<feature type="domain" description="ZP" evidence="2">
    <location>
        <begin position="1"/>
        <end position="143"/>
    </location>
</feature>
<dbReference type="PANTHER" id="PTHR11576:SF2">
    <property type="entry name" value="ZONA PELLUCIDA SPERM-BINDING PROTEIN 3"/>
    <property type="match status" value="1"/>
</dbReference>
<dbReference type="PROSITE" id="PS51034">
    <property type="entry name" value="ZP_2"/>
    <property type="match status" value="1"/>
</dbReference>
<evidence type="ECO:0000313" key="3">
    <source>
        <dbReference type="EMBL" id="CAI9565074.1"/>
    </source>
</evidence>
<keyword evidence="1" id="KW-1015">Disulfide bond</keyword>
<dbReference type="InterPro" id="IPR042235">
    <property type="entry name" value="ZP-C_dom"/>
</dbReference>
<accession>A0ABN9CXZ7</accession>
<proteinExistence type="predicted"/>
<feature type="non-terminal residue" evidence="3">
    <location>
        <position position="237"/>
    </location>
</feature>
<dbReference type="PANTHER" id="PTHR11576">
    <property type="entry name" value="ZONA PELLUCIDA SPERM-BINDING PROTEIN 3"/>
    <property type="match status" value="1"/>
</dbReference>
<gene>
    <name evidence="3" type="ORF">SPARVUS_LOCUS6017376</name>
</gene>
<protein>
    <recommendedName>
        <fullName evidence="2">ZP domain-containing protein</fullName>
    </recommendedName>
</protein>
<organism evidence="3 4">
    <name type="scientific">Staurois parvus</name>
    <dbReference type="NCBI Taxonomy" id="386267"/>
    <lineage>
        <taxon>Eukaryota</taxon>
        <taxon>Metazoa</taxon>
        <taxon>Chordata</taxon>
        <taxon>Craniata</taxon>
        <taxon>Vertebrata</taxon>
        <taxon>Euteleostomi</taxon>
        <taxon>Amphibia</taxon>
        <taxon>Batrachia</taxon>
        <taxon>Anura</taxon>
        <taxon>Neobatrachia</taxon>
        <taxon>Ranoidea</taxon>
        <taxon>Ranidae</taxon>
        <taxon>Staurois</taxon>
    </lineage>
</organism>